<reference evidence="2" key="1">
    <citation type="journal article" date="2019" name="Int. J. Syst. Evol. Microbiol.">
        <title>The Global Catalogue of Microorganisms (GCM) 10K type strain sequencing project: providing services to taxonomists for standard genome sequencing and annotation.</title>
        <authorList>
            <consortium name="The Broad Institute Genomics Platform"/>
            <consortium name="The Broad Institute Genome Sequencing Center for Infectious Disease"/>
            <person name="Wu L."/>
            <person name="Ma J."/>
        </authorList>
    </citation>
    <scope>NUCLEOTIDE SEQUENCE [LARGE SCALE GENOMIC DNA]</scope>
    <source>
        <strain evidence="2">CGMCC 1.12990</strain>
    </source>
</reference>
<evidence type="ECO:0000313" key="2">
    <source>
        <dbReference type="Proteomes" id="UP000601361"/>
    </source>
</evidence>
<sequence>MQTLELTEIQGWVLPDMTRKYHYYAGSNTSLCGGYEATPEQLQDAYDNNHKCADNCAACQRKRLQLQQNG</sequence>
<comment type="caution">
    <text evidence="1">The sequence shown here is derived from an EMBL/GenBank/DDBJ whole genome shotgun (WGS) entry which is preliminary data.</text>
</comment>
<organism evidence="1 2">
    <name type="scientific">Hymenobacter glacieicola</name>
    <dbReference type="NCBI Taxonomy" id="1562124"/>
    <lineage>
        <taxon>Bacteria</taxon>
        <taxon>Pseudomonadati</taxon>
        <taxon>Bacteroidota</taxon>
        <taxon>Cytophagia</taxon>
        <taxon>Cytophagales</taxon>
        <taxon>Hymenobacteraceae</taxon>
        <taxon>Hymenobacter</taxon>
    </lineage>
</organism>
<evidence type="ECO:0000313" key="1">
    <source>
        <dbReference type="EMBL" id="GGG33227.1"/>
    </source>
</evidence>
<protein>
    <submittedName>
        <fullName evidence="1">Uncharacterized protein</fullName>
    </submittedName>
</protein>
<dbReference type="EMBL" id="BMGS01000002">
    <property type="protein sequence ID" value="GGG33227.1"/>
    <property type="molecule type" value="Genomic_DNA"/>
</dbReference>
<accession>A0ABQ1WLS2</accession>
<gene>
    <name evidence="1" type="ORF">GCM10011378_07060</name>
</gene>
<proteinExistence type="predicted"/>
<name>A0ABQ1WLS2_9BACT</name>
<dbReference type="Proteomes" id="UP000601361">
    <property type="component" value="Unassembled WGS sequence"/>
</dbReference>
<keyword evidence="2" id="KW-1185">Reference proteome</keyword>